<accession>A0AAP2DUZ9</accession>
<proteinExistence type="predicted"/>
<dbReference type="Proteomes" id="UP001319080">
    <property type="component" value="Unassembled WGS sequence"/>
</dbReference>
<evidence type="ECO:0000313" key="2">
    <source>
        <dbReference type="Proteomes" id="UP001319080"/>
    </source>
</evidence>
<dbReference type="RefSeq" id="WP_254083297.1">
    <property type="nucleotide sequence ID" value="NZ_JAHESE010000003.1"/>
</dbReference>
<name>A0AAP2DUZ9_9BACT</name>
<organism evidence="1 2">
    <name type="scientific">Dawidia cretensis</name>
    <dbReference type="NCBI Taxonomy" id="2782350"/>
    <lineage>
        <taxon>Bacteria</taxon>
        <taxon>Pseudomonadati</taxon>
        <taxon>Bacteroidota</taxon>
        <taxon>Cytophagia</taxon>
        <taxon>Cytophagales</taxon>
        <taxon>Chryseotaleaceae</taxon>
        <taxon>Dawidia</taxon>
    </lineage>
</organism>
<sequence length="62" mass="7129">MRTTSKIAVLSLASGALLAAWLLTGDRKVRTRHFVTRNTVNLRKVQKTEDEKTFDDSEIYYI</sequence>
<dbReference type="EMBL" id="JAHESE010000003">
    <property type="protein sequence ID" value="MBT1707706.1"/>
    <property type="molecule type" value="Genomic_DNA"/>
</dbReference>
<gene>
    <name evidence="1" type="ORF">KK062_05715</name>
</gene>
<protein>
    <submittedName>
        <fullName evidence="1">Uncharacterized protein</fullName>
    </submittedName>
</protein>
<keyword evidence="2" id="KW-1185">Reference proteome</keyword>
<dbReference type="AlphaFoldDB" id="A0AAP2DUZ9"/>
<reference evidence="1 2" key="1">
    <citation type="submission" date="2021-05" db="EMBL/GenBank/DDBJ databases">
        <title>A Polyphasic approach of four new species of the genus Ohtaekwangia: Ohtaekwangia histidinii sp. nov., Ohtaekwangia cretensis sp. nov., Ohtaekwangia indiensis sp. nov., Ohtaekwangia reichenbachii sp. nov. from diverse environment.</title>
        <authorList>
            <person name="Octaviana S."/>
        </authorList>
    </citation>
    <scope>NUCLEOTIDE SEQUENCE [LARGE SCALE GENOMIC DNA]</scope>
    <source>
        <strain evidence="1 2">PWU5</strain>
    </source>
</reference>
<evidence type="ECO:0000313" key="1">
    <source>
        <dbReference type="EMBL" id="MBT1707706.1"/>
    </source>
</evidence>
<comment type="caution">
    <text evidence="1">The sequence shown here is derived from an EMBL/GenBank/DDBJ whole genome shotgun (WGS) entry which is preliminary data.</text>
</comment>